<evidence type="ECO:0000256" key="8">
    <source>
        <dbReference type="ARBA" id="ARBA00024235"/>
    </source>
</evidence>
<protein>
    <recommendedName>
        <fullName evidence="8">Ancillary SecYEG translocon subunit</fullName>
    </recommendedName>
</protein>
<dbReference type="InterPro" id="IPR011990">
    <property type="entry name" value="TPR-like_helical_dom_sf"/>
</dbReference>
<dbReference type="EMBL" id="CP025120">
    <property type="protein sequence ID" value="AUD79292.1"/>
    <property type="molecule type" value="Genomic_DNA"/>
</dbReference>
<dbReference type="OrthoDB" id="9789675at2"/>
<evidence type="ECO:0000259" key="9">
    <source>
        <dbReference type="Pfam" id="PF09976"/>
    </source>
</evidence>
<name>A0A2K9ANU6_9GAMM</name>
<organism evidence="10 11">
    <name type="scientific">Kangiella profundi</name>
    <dbReference type="NCBI Taxonomy" id="1561924"/>
    <lineage>
        <taxon>Bacteria</taxon>
        <taxon>Pseudomonadati</taxon>
        <taxon>Pseudomonadota</taxon>
        <taxon>Gammaproteobacteria</taxon>
        <taxon>Kangiellales</taxon>
        <taxon>Kangiellaceae</taxon>
        <taxon>Kangiella</taxon>
    </lineage>
</organism>
<dbReference type="Proteomes" id="UP000232693">
    <property type="component" value="Chromosome"/>
</dbReference>
<dbReference type="RefSeq" id="WP_106647113.1">
    <property type="nucleotide sequence ID" value="NZ_BMGO01000001.1"/>
</dbReference>
<dbReference type="PANTHER" id="PTHR38035:SF1">
    <property type="entry name" value="ANCILLARY SECYEG TRANSLOCON SUBUNIT"/>
    <property type="match status" value="1"/>
</dbReference>
<keyword evidence="11" id="KW-1185">Reference proteome</keyword>
<dbReference type="Pfam" id="PF09976">
    <property type="entry name" value="TPR_21"/>
    <property type="match status" value="1"/>
</dbReference>
<proteinExistence type="inferred from homology"/>
<keyword evidence="2" id="KW-1003">Cell membrane</keyword>
<evidence type="ECO:0000256" key="2">
    <source>
        <dbReference type="ARBA" id="ARBA00022475"/>
    </source>
</evidence>
<dbReference type="KEGG" id="kpd:CW740_08560"/>
<dbReference type="AlphaFoldDB" id="A0A2K9ANU6"/>
<evidence type="ECO:0000256" key="4">
    <source>
        <dbReference type="ARBA" id="ARBA00022989"/>
    </source>
</evidence>
<keyword evidence="5" id="KW-0472">Membrane</keyword>
<dbReference type="PIRSF" id="PIRSF006170">
    <property type="entry name" value="YfgM"/>
    <property type="match status" value="1"/>
</dbReference>
<evidence type="ECO:0000256" key="3">
    <source>
        <dbReference type="ARBA" id="ARBA00022692"/>
    </source>
</evidence>
<evidence type="ECO:0000256" key="7">
    <source>
        <dbReference type="ARBA" id="ARBA00024197"/>
    </source>
</evidence>
<evidence type="ECO:0000256" key="5">
    <source>
        <dbReference type="ARBA" id="ARBA00023136"/>
    </source>
</evidence>
<evidence type="ECO:0000313" key="11">
    <source>
        <dbReference type="Proteomes" id="UP000232693"/>
    </source>
</evidence>
<dbReference type="InterPro" id="IPR018704">
    <property type="entry name" value="SecYEG/CpoB_TPR"/>
</dbReference>
<comment type="subcellular location">
    <subcellularLocation>
        <location evidence="1">Cell membrane</location>
        <topology evidence="1">Single-pass type II membrane protein</topology>
    </subcellularLocation>
</comment>
<gene>
    <name evidence="10" type="ORF">CW740_08560</name>
</gene>
<keyword evidence="3" id="KW-0812">Transmembrane</keyword>
<keyword evidence="4" id="KW-1133">Transmembrane helix</keyword>
<dbReference type="Gene3D" id="1.25.40.10">
    <property type="entry name" value="Tetratricopeptide repeat domain"/>
    <property type="match status" value="1"/>
</dbReference>
<sequence length="209" mass="22865">MAYETEEQQVEAIKQFWKENGTAIILGAVIGFGVLFGWNYYQEHQARQGELASLAYSEILTLSEQGSSDNSELVSKVETIRAEHAASSYASLAAMKLAETFANDNKFEEAAEQLQWVVDQSNDTFESIAQLRLARVQLQLEKFNDAIATADSIDEPAFKANALLVKAEALIAQGKNDEAKSVLIAARDAGNGAVSPLLQMRISEFGIDN</sequence>
<accession>A0A2K9ANU6</accession>
<evidence type="ECO:0000313" key="10">
    <source>
        <dbReference type="EMBL" id="AUD79292.1"/>
    </source>
</evidence>
<comment type="similarity">
    <text evidence="7">Belongs to the YfgM family.</text>
</comment>
<dbReference type="SUPFAM" id="SSF48452">
    <property type="entry name" value="TPR-like"/>
    <property type="match status" value="1"/>
</dbReference>
<feature type="domain" description="Ancillary SecYEG translocon subunit/Cell division coordinator CpoB TPR" evidence="9">
    <location>
        <begin position="14"/>
        <end position="204"/>
    </location>
</feature>
<dbReference type="InterPro" id="IPR026039">
    <property type="entry name" value="YfgM"/>
</dbReference>
<evidence type="ECO:0000256" key="6">
    <source>
        <dbReference type="ARBA" id="ARBA00023186"/>
    </source>
</evidence>
<dbReference type="GO" id="GO:0044877">
    <property type="term" value="F:protein-containing complex binding"/>
    <property type="evidence" value="ECO:0007669"/>
    <property type="project" value="InterPro"/>
</dbReference>
<keyword evidence="6" id="KW-0143">Chaperone</keyword>
<dbReference type="GO" id="GO:0005886">
    <property type="term" value="C:plasma membrane"/>
    <property type="evidence" value="ECO:0007669"/>
    <property type="project" value="UniProtKB-SubCell"/>
</dbReference>
<reference evidence="10 11" key="1">
    <citation type="submission" date="2017-12" db="EMBL/GenBank/DDBJ databases">
        <title>Kangiella profundi FT102 completed genome.</title>
        <authorList>
            <person name="Xu J."/>
            <person name="Wang J."/>
            <person name="Lu Y."/>
        </authorList>
    </citation>
    <scope>NUCLEOTIDE SEQUENCE [LARGE SCALE GENOMIC DNA]</scope>
    <source>
        <strain evidence="10 11">FT102</strain>
    </source>
</reference>
<dbReference type="PANTHER" id="PTHR38035">
    <property type="entry name" value="UPF0070 PROTEIN YFGM"/>
    <property type="match status" value="1"/>
</dbReference>
<evidence type="ECO:0000256" key="1">
    <source>
        <dbReference type="ARBA" id="ARBA00004401"/>
    </source>
</evidence>